<comment type="caution">
    <text evidence="1">The sequence shown here is derived from an EMBL/GenBank/DDBJ whole genome shotgun (WGS) entry which is preliminary data.</text>
</comment>
<protein>
    <submittedName>
        <fullName evidence="1">Uncharacterized protein</fullName>
    </submittedName>
</protein>
<dbReference type="EMBL" id="VOGC01000010">
    <property type="protein sequence ID" value="MQN02352.1"/>
    <property type="molecule type" value="Genomic_DNA"/>
</dbReference>
<evidence type="ECO:0000313" key="2">
    <source>
        <dbReference type="Proteomes" id="UP000460257"/>
    </source>
</evidence>
<proteinExistence type="predicted"/>
<dbReference type="Proteomes" id="UP000460257">
    <property type="component" value="Unassembled WGS sequence"/>
</dbReference>
<name>A0A6N7J1D0_9FIRM</name>
<accession>A0A6N7J1D0</accession>
<organism evidence="1 2">
    <name type="scientific">Candidatus Weimeria bifida</name>
    <dbReference type="NCBI Taxonomy" id="2599074"/>
    <lineage>
        <taxon>Bacteria</taxon>
        <taxon>Bacillati</taxon>
        <taxon>Bacillota</taxon>
        <taxon>Clostridia</taxon>
        <taxon>Lachnospirales</taxon>
        <taxon>Lachnospiraceae</taxon>
        <taxon>Candidatus Weimeria</taxon>
    </lineage>
</organism>
<evidence type="ECO:0000313" key="1">
    <source>
        <dbReference type="EMBL" id="MQN02352.1"/>
    </source>
</evidence>
<sequence length="38" mass="4356">MRKSVSAAVRQIEDIRFLQESGHFAELGPACRRPQNWA</sequence>
<reference evidence="1" key="1">
    <citation type="journal article" date="2020" name="Appl. Environ. Microbiol.">
        <title>Medium-Chain Fatty Acid Synthesis by 'Candidatus Weimeria bifida' gen. nov., sp. nov., and 'Candidatus Pseudoramibacter fermentans' sp. nov.</title>
        <authorList>
            <person name="Scarborough M.J."/>
            <person name="Myers K.S."/>
            <person name="Donohue T.J."/>
            <person name="Noguera D.R."/>
        </authorList>
    </citation>
    <scope>NUCLEOTIDE SEQUENCE</scope>
    <source>
        <strain evidence="1">LCO1.1</strain>
    </source>
</reference>
<dbReference type="AlphaFoldDB" id="A0A6N7J1D0"/>
<gene>
    <name evidence="1" type="ORF">FRC54_10820</name>
</gene>
<keyword evidence="2" id="KW-1185">Reference proteome</keyword>